<name>I4G5I6_MICAE</name>
<reference evidence="1 2" key="1">
    <citation type="submission" date="2012-04" db="EMBL/GenBank/DDBJ databases">
        <authorList>
            <person name="Genoscope - CEA"/>
        </authorList>
    </citation>
    <scope>NUCLEOTIDE SEQUENCE [LARGE SCALE GENOMIC DNA]</scope>
    <source>
        <strain evidence="1 2">9443</strain>
    </source>
</reference>
<accession>I4G5I6</accession>
<dbReference type="Proteomes" id="UP000003480">
    <property type="component" value="Unassembled WGS sequence"/>
</dbReference>
<dbReference type="EMBL" id="CAIJ01000360">
    <property type="protein sequence ID" value="CCI03197.1"/>
    <property type="molecule type" value="Genomic_DNA"/>
</dbReference>
<comment type="caution">
    <text evidence="1">The sequence shown here is derived from an EMBL/GenBank/DDBJ whole genome shotgun (WGS) entry which is preliminary data.</text>
</comment>
<dbReference type="AlphaFoldDB" id="I4G5I6"/>
<evidence type="ECO:0000313" key="1">
    <source>
        <dbReference type="EMBL" id="CCI03197.1"/>
    </source>
</evidence>
<organism evidence="1 2">
    <name type="scientific">Microcystis aeruginosa PCC 9443</name>
    <dbReference type="NCBI Taxonomy" id="1160281"/>
    <lineage>
        <taxon>Bacteria</taxon>
        <taxon>Bacillati</taxon>
        <taxon>Cyanobacteriota</taxon>
        <taxon>Cyanophyceae</taxon>
        <taxon>Oscillatoriophycideae</taxon>
        <taxon>Chroococcales</taxon>
        <taxon>Microcystaceae</taxon>
        <taxon>Microcystis</taxon>
    </lineage>
</organism>
<dbReference type="HOGENOM" id="CLU_3218623_0_0_3"/>
<evidence type="ECO:0000313" key="2">
    <source>
        <dbReference type="Proteomes" id="UP000003480"/>
    </source>
</evidence>
<protein>
    <submittedName>
        <fullName evidence="1">Uncharacterized protein</fullName>
    </submittedName>
</protein>
<sequence>MIVPPYLIEMINKKAIEGTKIATLTDVTSIKDEIDILCNAVNFC</sequence>
<gene>
    <name evidence="1" type="ORF">MICAC_4220011</name>
</gene>
<proteinExistence type="predicted"/>